<organism evidence="11">
    <name type="scientific">Amphimedon queenslandica</name>
    <name type="common">Sponge</name>
    <dbReference type="NCBI Taxonomy" id="400682"/>
    <lineage>
        <taxon>Eukaryota</taxon>
        <taxon>Metazoa</taxon>
        <taxon>Porifera</taxon>
        <taxon>Demospongiae</taxon>
        <taxon>Heteroscleromorpha</taxon>
        <taxon>Haplosclerida</taxon>
        <taxon>Niphatidae</taxon>
        <taxon>Amphimedon</taxon>
    </lineage>
</organism>
<dbReference type="KEGG" id="aqu:100638716"/>
<keyword evidence="6" id="KW-0325">Glycoprotein</keyword>
<feature type="compositionally biased region" description="Basic and acidic residues" evidence="8">
    <location>
        <begin position="275"/>
        <end position="307"/>
    </location>
</feature>
<dbReference type="PROSITE" id="PS51225">
    <property type="entry name" value="MARVEL"/>
    <property type="match status" value="1"/>
</dbReference>
<dbReference type="AlphaFoldDB" id="A0A1X7VBT7"/>
<keyword evidence="4 9" id="KW-1133">Transmembrane helix</keyword>
<dbReference type="InterPro" id="IPR001285">
    <property type="entry name" value="Synaptophysin/porin"/>
</dbReference>
<evidence type="ECO:0000256" key="8">
    <source>
        <dbReference type="SAM" id="MobiDB-lite"/>
    </source>
</evidence>
<reference evidence="11" key="2">
    <citation type="submission" date="2017-05" db="UniProtKB">
        <authorList>
            <consortium name="EnsemblMetazoa"/>
        </authorList>
    </citation>
    <scope>IDENTIFICATION</scope>
</reference>
<dbReference type="OMA" id="RCREVYE"/>
<gene>
    <name evidence="11" type="primary">100638716</name>
</gene>
<accession>A0A1X7VBT7</accession>
<dbReference type="InParanoid" id="A0A1X7VBT7"/>
<evidence type="ECO:0000256" key="7">
    <source>
        <dbReference type="PROSITE-ProRule" id="PRU00581"/>
    </source>
</evidence>
<evidence type="ECO:0000313" key="12">
    <source>
        <dbReference type="Proteomes" id="UP000007879"/>
    </source>
</evidence>
<feature type="transmembrane region" description="Helical" evidence="9">
    <location>
        <begin position="227"/>
        <end position="247"/>
    </location>
</feature>
<evidence type="ECO:0000256" key="2">
    <source>
        <dbReference type="ARBA" id="ARBA00006476"/>
    </source>
</evidence>
<evidence type="ECO:0000259" key="10">
    <source>
        <dbReference type="PROSITE" id="PS51225"/>
    </source>
</evidence>
<evidence type="ECO:0000256" key="1">
    <source>
        <dbReference type="ARBA" id="ARBA00004141"/>
    </source>
</evidence>
<evidence type="ECO:0000256" key="3">
    <source>
        <dbReference type="ARBA" id="ARBA00022692"/>
    </source>
</evidence>
<protein>
    <recommendedName>
        <fullName evidence="10">MARVEL domain-containing protein</fullName>
    </recommendedName>
</protein>
<comment type="subcellular location">
    <subcellularLocation>
        <location evidence="1">Membrane</location>
        <topology evidence="1">Multi-pass membrane protein</topology>
    </subcellularLocation>
</comment>
<evidence type="ECO:0000256" key="6">
    <source>
        <dbReference type="ARBA" id="ARBA00023180"/>
    </source>
</evidence>
<dbReference type="Proteomes" id="UP000007879">
    <property type="component" value="Unassembled WGS sequence"/>
</dbReference>
<dbReference type="InterPro" id="IPR008253">
    <property type="entry name" value="Marvel"/>
</dbReference>
<dbReference type="STRING" id="400682.A0A1X7VBT7"/>
<keyword evidence="5 7" id="KW-0472">Membrane</keyword>
<dbReference type="OrthoDB" id="10006326at2759"/>
<dbReference type="PRINTS" id="PR00220">
    <property type="entry name" value="SYNAPTOPHYSN"/>
</dbReference>
<dbReference type="GO" id="GO:0016020">
    <property type="term" value="C:membrane"/>
    <property type="evidence" value="ECO:0007669"/>
    <property type="project" value="UniProtKB-SubCell"/>
</dbReference>
<feature type="transmembrane region" description="Helical" evidence="9">
    <location>
        <begin position="164"/>
        <end position="184"/>
    </location>
</feature>
<keyword evidence="12" id="KW-1185">Reference proteome</keyword>
<dbReference type="PANTHER" id="PTHR10306">
    <property type="entry name" value="SYNAPTOPHYSIN"/>
    <property type="match status" value="1"/>
</dbReference>
<evidence type="ECO:0000256" key="9">
    <source>
        <dbReference type="SAM" id="Phobius"/>
    </source>
</evidence>
<sequence>MSEGQVQDGGRLSGARGTLEKLGDIKIGQKISINLRILLEPIGFLRIILIFLCLLAFSLTAGFSSSGSTNQARCNTNNLNISATVTLTFSYPYRANSFSFTYDPPLNDSAPITCFTADQIKTFSGSAEYYVFMTTVTFIYGILAVVVYIFFYVPRYDIAKYLSVADLIGTSLLAFFFIFANIAWSAGSFQLENYTVDLLNSRRTDCIMCQDVDTLPPAAQNFAQPSVSLLFGWVAMLLLIASIWFVYKDTIIHLNRMGPLYKLPFIHRRYRQRQGGREGEDKYTEEQGQGEEEKERGGETVEEGDKW</sequence>
<dbReference type="eggNOG" id="ENOG502QT4W">
    <property type="taxonomic scope" value="Eukaryota"/>
</dbReference>
<proteinExistence type="inferred from homology"/>
<dbReference type="PANTHER" id="PTHR10306:SF17">
    <property type="entry name" value="MARVEL DOMAIN-CONTAINING PROTEIN"/>
    <property type="match status" value="1"/>
</dbReference>
<feature type="transmembrane region" description="Helical" evidence="9">
    <location>
        <begin position="43"/>
        <end position="63"/>
    </location>
</feature>
<dbReference type="EnsemblMetazoa" id="Aqu2.1.37453_001">
    <property type="protein sequence ID" value="Aqu2.1.37453_001"/>
    <property type="gene ID" value="Aqu2.1.37453"/>
</dbReference>
<dbReference type="EnsemblMetazoa" id="XM_003384906.3">
    <property type="protein sequence ID" value="XP_003384954.2"/>
    <property type="gene ID" value="LOC100638716"/>
</dbReference>
<reference evidence="12" key="1">
    <citation type="journal article" date="2010" name="Nature">
        <title>The Amphimedon queenslandica genome and the evolution of animal complexity.</title>
        <authorList>
            <person name="Srivastava M."/>
            <person name="Simakov O."/>
            <person name="Chapman J."/>
            <person name="Fahey B."/>
            <person name="Gauthier M.E."/>
            <person name="Mitros T."/>
            <person name="Richards G.S."/>
            <person name="Conaco C."/>
            <person name="Dacre M."/>
            <person name="Hellsten U."/>
            <person name="Larroux C."/>
            <person name="Putnam N.H."/>
            <person name="Stanke M."/>
            <person name="Adamska M."/>
            <person name="Darling A."/>
            <person name="Degnan S.M."/>
            <person name="Oakley T.H."/>
            <person name="Plachetzki D.C."/>
            <person name="Zhai Y."/>
            <person name="Adamski M."/>
            <person name="Calcino A."/>
            <person name="Cummins S.F."/>
            <person name="Goodstein D.M."/>
            <person name="Harris C."/>
            <person name="Jackson D.J."/>
            <person name="Leys S.P."/>
            <person name="Shu S."/>
            <person name="Woodcroft B.J."/>
            <person name="Vervoort M."/>
            <person name="Kosik K.S."/>
            <person name="Manning G."/>
            <person name="Degnan B.M."/>
            <person name="Rokhsar D.S."/>
        </authorList>
    </citation>
    <scope>NUCLEOTIDE SEQUENCE [LARGE SCALE GENOMIC DNA]</scope>
</reference>
<feature type="region of interest" description="Disordered" evidence="8">
    <location>
        <begin position="272"/>
        <end position="307"/>
    </location>
</feature>
<feature type="domain" description="MARVEL" evidence="10">
    <location>
        <begin position="37"/>
        <end position="251"/>
    </location>
</feature>
<keyword evidence="3 7" id="KW-0812">Transmembrane</keyword>
<evidence type="ECO:0000256" key="5">
    <source>
        <dbReference type="ARBA" id="ARBA00023136"/>
    </source>
</evidence>
<comment type="similarity">
    <text evidence="2">Belongs to the synaptophysin/synaptobrevin family.</text>
</comment>
<feature type="transmembrane region" description="Helical" evidence="9">
    <location>
        <begin position="129"/>
        <end position="152"/>
    </location>
</feature>
<evidence type="ECO:0000256" key="4">
    <source>
        <dbReference type="ARBA" id="ARBA00022989"/>
    </source>
</evidence>
<evidence type="ECO:0000313" key="11">
    <source>
        <dbReference type="EnsemblMetazoa" id="Aqu2.1.37453_001"/>
    </source>
</evidence>
<name>A0A1X7VBT7_AMPQE</name>